<keyword evidence="2" id="KW-1185">Reference proteome</keyword>
<reference evidence="1" key="1">
    <citation type="submission" date="2021-12" db="EMBL/GenBank/DDBJ databases">
        <title>Convergent genome expansion in fungi linked to evolution of root-endophyte symbiosis.</title>
        <authorList>
            <consortium name="DOE Joint Genome Institute"/>
            <person name="Ke Y.-H."/>
            <person name="Bonito G."/>
            <person name="Liao H.-L."/>
            <person name="Looney B."/>
            <person name="Rojas-Flechas A."/>
            <person name="Nash J."/>
            <person name="Hameed K."/>
            <person name="Schadt C."/>
            <person name="Martin F."/>
            <person name="Crous P.W."/>
            <person name="Miettinen O."/>
            <person name="Magnuson J.K."/>
            <person name="Labbe J."/>
            <person name="Jacobson D."/>
            <person name="Doktycz M.J."/>
            <person name="Veneault-Fourrey C."/>
            <person name="Kuo A."/>
            <person name="Mondo S."/>
            <person name="Calhoun S."/>
            <person name="Riley R."/>
            <person name="Ohm R."/>
            <person name="LaButti K."/>
            <person name="Andreopoulos B."/>
            <person name="Pangilinan J."/>
            <person name="Nolan M."/>
            <person name="Tritt A."/>
            <person name="Clum A."/>
            <person name="Lipzen A."/>
            <person name="Daum C."/>
            <person name="Barry K."/>
            <person name="Grigoriev I.V."/>
            <person name="Vilgalys R."/>
        </authorList>
    </citation>
    <scope>NUCLEOTIDE SEQUENCE</scope>
    <source>
        <strain evidence="1">PMI_201</strain>
    </source>
</reference>
<dbReference type="AlphaFoldDB" id="A0AAD4PU71"/>
<comment type="caution">
    <text evidence="1">The sequence shown here is derived from an EMBL/GenBank/DDBJ whole genome shotgun (WGS) entry which is preliminary data.</text>
</comment>
<name>A0AAD4PU71_9EURO</name>
<dbReference type="GeneID" id="70251859"/>
<gene>
    <name evidence="1" type="ORF">BGW36DRAFT_442140</name>
</gene>
<accession>A0AAD4PU71</accession>
<dbReference type="Proteomes" id="UP001201262">
    <property type="component" value="Unassembled WGS sequence"/>
</dbReference>
<evidence type="ECO:0000313" key="2">
    <source>
        <dbReference type="Proteomes" id="UP001201262"/>
    </source>
</evidence>
<organism evidence="1 2">
    <name type="scientific">Talaromyces proteolyticus</name>
    <dbReference type="NCBI Taxonomy" id="1131652"/>
    <lineage>
        <taxon>Eukaryota</taxon>
        <taxon>Fungi</taxon>
        <taxon>Dikarya</taxon>
        <taxon>Ascomycota</taxon>
        <taxon>Pezizomycotina</taxon>
        <taxon>Eurotiomycetes</taxon>
        <taxon>Eurotiomycetidae</taxon>
        <taxon>Eurotiales</taxon>
        <taxon>Trichocomaceae</taxon>
        <taxon>Talaromyces</taxon>
        <taxon>Talaromyces sect. Bacilispori</taxon>
    </lineage>
</organism>
<dbReference type="RefSeq" id="XP_046065426.1">
    <property type="nucleotide sequence ID" value="XM_046221572.1"/>
</dbReference>
<proteinExistence type="predicted"/>
<dbReference type="EMBL" id="JAJTJA010000016">
    <property type="protein sequence ID" value="KAH8689000.1"/>
    <property type="molecule type" value="Genomic_DNA"/>
</dbReference>
<sequence>MGFEALDRSATRIGYSEWGAVVQIYLTCGFYSPTGLTKSNLTQTYDYIPSTISWANLYTFLATKFLARDKDNRASLWWGESVLSDYYGYLTRTMQDIRYNTTDYGEPDIRKGIIFFTSNNSSVTDIECPQLFNINSSFMVDVGDGNFDTINPGTAATLTALDRD</sequence>
<protein>
    <submittedName>
        <fullName evidence="1">Uncharacterized protein</fullName>
    </submittedName>
</protein>
<evidence type="ECO:0000313" key="1">
    <source>
        <dbReference type="EMBL" id="KAH8689000.1"/>
    </source>
</evidence>